<feature type="transmembrane region" description="Helical" evidence="1">
    <location>
        <begin position="20"/>
        <end position="37"/>
    </location>
</feature>
<name>A0A6I6JYD2_9BACT</name>
<gene>
    <name evidence="2" type="ORF">GM418_21510</name>
</gene>
<protein>
    <submittedName>
        <fullName evidence="2">DUF5009 domain-containing protein</fullName>
    </submittedName>
</protein>
<feature type="transmembrane region" description="Helical" evidence="1">
    <location>
        <begin position="310"/>
        <end position="327"/>
    </location>
</feature>
<evidence type="ECO:0000313" key="2">
    <source>
        <dbReference type="EMBL" id="QGY46150.1"/>
    </source>
</evidence>
<keyword evidence="1" id="KW-0812">Transmembrane</keyword>
<feature type="transmembrane region" description="Helical" evidence="1">
    <location>
        <begin position="279"/>
        <end position="298"/>
    </location>
</feature>
<proteinExistence type="predicted"/>
<feature type="transmembrane region" description="Helical" evidence="1">
    <location>
        <begin position="347"/>
        <end position="368"/>
    </location>
</feature>
<keyword evidence="3" id="KW-1185">Reference proteome</keyword>
<dbReference type="EMBL" id="CP046401">
    <property type="protein sequence ID" value="QGY46150.1"/>
    <property type="molecule type" value="Genomic_DNA"/>
</dbReference>
<dbReference type="Proteomes" id="UP000428260">
    <property type="component" value="Chromosome"/>
</dbReference>
<feature type="transmembrane region" description="Helical" evidence="1">
    <location>
        <begin position="216"/>
        <end position="237"/>
    </location>
</feature>
<keyword evidence="1" id="KW-1133">Transmembrane helix</keyword>
<feature type="transmembrane region" description="Helical" evidence="1">
    <location>
        <begin position="249"/>
        <end position="267"/>
    </location>
</feature>
<dbReference type="RefSeq" id="WP_158869289.1">
    <property type="nucleotide sequence ID" value="NZ_CP046401.1"/>
</dbReference>
<dbReference type="AlphaFoldDB" id="A0A6I6JYD2"/>
<evidence type="ECO:0000313" key="3">
    <source>
        <dbReference type="Proteomes" id="UP000428260"/>
    </source>
</evidence>
<feature type="transmembrane region" description="Helical" evidence="1">
    <location>
        <begin position="151"/>
        <end position="170"/>
    </location>
</feature>
<sequence length="376" mass="43089">MEIQKTQRLGSLDVLRGFDLFCLVFFQPVFRALARAVDLPFTNWLATKFQHVQWEGFVFWDIIMPLFMFMAGASMPFAFAKYLNSGGKARLYRRIIKRVLLLWLFGMICQGNLLALDPGRIFFYSNTLQAIAMGYLISAVLLMHFKLKGQIIIASGLLLAYWAALSFIKIGGFGGGDFTPDHNLAEYFDRIVLRRFRDGSTITAAGIDFGKYRYTWIISSLNFGVTVMSGVFAGHIMKSNLPKISKLRWLAVGGVLMVAAGQLWGLQMPIIKKIWTSSMTLYSSGICFLLMALFYYLIDYKDYGKYFNWLKIYGMNSILAYMLYEIIDFSSISKSLLHGTEHFLGNYYIAVIKLANVSIIFFILWVMYKKKKFMKV</sequence>
<feature type="transmembrane region" description="Helical" evidence="1">
    <location>
        <begin position="57"/>
        <end position="83"/>
    </location>
</feature>
<organism evidence="2 3">
    <name type="scientific">Maribellus comscasis</name>
    <dbReference type="NCBI Taxonomy" id="2681766"/>
    <lineage>
        <taxon>Bacteria</taxon>
        <taxon>Pseudomonadati</taxon>
        <taxon>Bacteroidota</taxon>
        <taxon>Bacteroidia</taxon>
        <taxon>Marinilabiliales</taxon>
        <taxon>Prolixibacteraceae</taxon>
        <taxon>Maribellus</taxon>
    </lineage>
</organism>
<dbReference type="PANTHER" id="PTHR31061">
    <property type="entry name" value="LD22376P"/>
    <property type="match status" value="1"/>
</dbReference>
<keyword evidence="1" id="KW-0472">Membrane</keyword>
<feature type="transmembrane region" description="Helical" evidence="1">
    <location>
        <begin position="95"/>
        <end position="115"/>
    </location>
</feature>
<reference evidence="2 3" key="1">
    <citation type="submission" date="2019-11" db="EMBL/GenBank/DDBJ databases">
        <authorList>
            <person name="Zheng R.K."/>
            <person name="Sun C.M."/>
        </authorList>
    </citation>
    <scope>NUCLEOTIDE SEQUENCE [LARGE SCALE GENOMIC DNA]</scope>
    <source>
        <strain evidence="2 3">WC007</strain>
    </source>
</reference>
<dbReference type="KEGG" id="mcos:GM418_21510"/>
<dbReference type="PANTHER" id="PTHR31061:SF24">
    <property type="entry name" value="LD22376P"/>
    <property type="match status" value="1"/>
</dbReference>
<accession>A0A6I6JYD2</accession>
<feature type="transmembrane region" description="Helical" evidence="1">
    <location>
        <begin position="121"/>
        <end position="144"/>
    </location>
</feature>
<evidence type="ECO:0000256" key="1">
    <source>
        <dbReference type="SAM" id="Phobius"/>
    </source>
</evidence>